<dbReference type="EMBL" id="MN739253">
    <property type="protein sequence ID" value="QHS95596.1"/>
    <property type="molecule type" value="Genomic_DNA"/>
</dbReference>
<sequence length="194" mass="23243">MNEDHDIEQFWLSFKQSMLNFYGITEHNILKRPIEKWSDSLNSLQREKRYTDIEESIKHYISLYAMDLIRCCNHYHMRILNTNINRWNKVAANNKCLQEDDEKTYFNCVFMLIDICLSMLENGNKDAKDLFSQYELYILNHDYSILINYAVAHKKIGMLDKLLKYDYYGTLQVLGIEESDKNTKYSAKKLLYML</sequence>
<name>A0A6C0BTN4_9ZZZZ</name>
<dbReference type="AlphaFoldDB" id="A0A6C0BTN4"/>
<organism evidence="1">
    <name type="scientific">viral metagenome</name>
    <dbReference type="NCBI Taxonomy" id="1070528"/>
    <lineage>
        <taxon>unclassified sequences</taxon>
        <taxon>metagenomes</taxon>
        <taxon>organismal metagenomes</taxon>
    </lineage>
</organism>
<accession>A0A6C0BTN4</accession>
<proteinExistence type="predicted"/>
<reference evidence="1" key="1">
    <citation type="journal article" date="2020" name="Nature">
        <title>Giant virus diversity and host interactions through global metagenomics.</title>
        <authorList>
            <person name="Schulz F."/>
            <person name="Roux S."/>
            <person name="Paez-Espino D."/>
            <person name="Jungbluth S."/>
            <person name="Walsh D.A."/>
            <person name="Denef V.J."/>
            <person name="McMahon K.D."/>
            <person name="Konstantinidis K.T."/>
            <person name="Eloe-Fadrosh E.A."/>
            <person name="Kyrpides N.C."/>
            <person name="Woyke T."/>
        </authorList>
    </citation>
    <scope>NUCLEOTIDE SEQUENCE</scope>
    <source>
        <strain evidence="1">GVMAG-M-3300018868-6</strain>
    </source>
</reference>
<evidence type="ECO:0000313" key="1">
    <source>
        <dbReference type="EMBL" id="QHS95596.1"/>
    </source>
</evidence>
<protein>
    <submittedName>
        <fullName evidence="1">Uncharacterized protein</fullName>
    </submittedName>
</protein>